<keyword evidence="5" id="KW-1185">Reference proteome</keyword>
<dbReference type="Pfam" id="PF00106">
    <property type="entry name" value="adh_short"/>
    <property type="match status" value="1"/>
</dbReference>
<dbReference type="SUPFAM" id="SSF51735">
    <property type="entry name" value="NAD(P)-binding Rossmann-fold domains"/>
    <property type="match status" value="1"/>
</dbReference>
<evidence type="ECO:0000313" key="5">
    <source>
        <dbReference type="Proteomes" id="UP000669179"/>
    </source>
</evidence>
<evidence type="ECO:0000256" key="3">
    <source>
        <dbReference type="RuleBase" id="RU000363"/>
    </source>
</evidence>
<organism evidence="4 5">
    <name type="scientific">Actinomadura barringtoniae</name>
    <dbReference type="NCBI Taxonomy" id="1427535"/>
    <lineage>
        <taxon>Bacteria</taxon>
        <taxon>Bacillati</taxon>
        <taxon>Actinomycetota</taxon>
        <taxon>Actinomycetes</taxon>
        <taxon>Streptosporangiales</taxon>
        <taxon>Thermomonosporaceae</taxon>
        <taxon>Actinomadura</taxon>
    </lineage>
</organism>
<dbReference type="GO" id="GO:0016491">
    <property type="term" value="F:oxidoreductase activity"/>
    <property type="evidence" value="ECO:0007669"/>
    <property type="project" value="UniProtKB-KW"/>
</dbReference>
<evidence type="ECO:0000256" key="2">
    <source>
        <dbReference type="ARBA" id="ARBA00023002"/>
    </source>
</evidence>
<gene>
    <name evidence="4" type="ORF">J4573_09490</name>
</gene>
<name>A0A939P8I5_9ACTN</name>
<protein>
    <submittedName>
        <fullName evidence="4">SDR family NAD(P)-dependent oxidoreductase</fullName>
    </submittedName>
</protein>
<dbReference type="InterPro" id="IPR036291">
    <property type="entry name" value="NAD(P)-bd_dom_sf"/>
</dbReference>
<dbReference type="PANTHER" id="PTHR43391">
    <property type="entry name" value="RETINOL DEHYDROGENASE-RELATED"/>
    <property type="match status" value="1"/>
</dbReference>
<comment type="caution">
    <text evidence="4">The sequence shown here is derived from an EMBL/GenBank/DDBJ whole genome shotgun (WGS) entry which is preliminary data.</text>
</comment>
<evidence type="ECO:0000313" key="4">
    <source>
        <dbReference type="EMBL" id="MBO2447317.1"/>
    </source>
</evidence>
<dbReference type="PANTHER" id="PTHR43391:SF26">
    <property type="entry name" value="BLL7251 PROTEIN"/>
    <property type="match status" value="1"/>
</dbReference>
<sequence>MLDRLEGKVAVVTGGAGGIGLAMGRAFAAQGMRVVLADVEEPALTKAAGEIGALGVLADVTSENSMRELADRVYEAHGAAHLLCNNAGIGPAAAPPMWEQETGDWRWGLDVNVLGILHGLRAFLPRMIASGEPGHVVNTASGNGGVAPIPSAAVYAVTKAAVVTLTECLYGQLGDTAIGASVLFPGPHMLRTGIFTAERNRPARYARTVPGPPARDADEVAEMLRAHGVDPRFTPVEEVADQVVEAVREDRFWILPDSDRTDAMIHARTESMRTRSTPTYLRGAS</sequence>
<dbReference type="AlphaFoldDB" id="A0A939P8I5"/>
<dbReference type="RefSeq" id="WP_208254901.1">
    <property type="nucleotide sequence ID" value="NZ_JAGEOJ010000003.1"/>
</dbReference>
<comment type="similarity">
    <text evidence="1 3">Belongs to the short-chain dehydrogenases/reductases (SDR) family.</text>
</comment>
<reference evidence="4" key="1">
    <citation type="submission" date="2021-03" db="EMBL/GenBank/DDBJ databases">
        <authorList>
            <person name="Kanchanasin P."/>
            <person name="Saeng-In P."/>
            <person name="Phongsopitanun W."/>
            <person name="Yuki M."/>
            <person name="Kudo T."/>
            <person name="Ohkuma M."/>
            <person name="Tanasupawat S."/>
        </authorList>
    </citation>
    <scope>NUCLEOTIDE SEQUENCE</scope>
    <source>
        <strain evidence="4">GKU 128</strain>
    </source>
</reference>
<proteinExistence type="inferred from homology"/>
<dbReference type="InterPro" id="IPR002347">
    <property type="entry name" value="SDR_fam"/>
</dbReference>
<dbReference type="PRINTS" id="PR00081">
    <property type="entry name" value="GDHRDH"/>
</dbReference>
<dbReference type="Proteomes" id="UP000669179">
    <property type="component" value="Unassembled WGS sequence"/>
</dbReference>
<dbReference type="EMBL" id="JAGEOJ010000003">
    <property type="protein sequence ID" value="MBO2447317.1"/>
    <property type="molecule type" value="Genomic_DNA"/>
</dbReference>
<dbReference type="CDD" id="cd05233">
    <property type="entry name" value="SDR_c"/>
    <property type="match status" value="1"/>
</dbReference>
<accession>A0A939P8I5</accession>
<dbReference type="Gene3D" id="3.40.50.720">
    <property type="entry name" value="NAD(P)-binding Rossmann-like Domain"/>
    <property type="match status" value="1"/>
</dbReference>
<dbReference type="PRINTS" id="PR00080">
    <property type="entry name" value="SDRFAMILY"/>
</dbReference>
<keyword evidence="2" id="KW-0560">Oxidoreductase</keyword>
<evidence type="ECO:0000256" key="1">
    <source>
        <dbReference type="ARBA" id="ARBA00006484"/>
    </source>
</evidence>